<keyword evidence="12" id="KW-1185">Reference proteome</keyword>
<dbReference type="Pfam" id="PF00924">
    <property type="entry name" value="MS_channel_2nd"/>
    <property type="match status" value="1"/>
</dbReference>
<feature type="domain" description="Mechanosensitive ion channel transmembrane helices 2/3" evidence="10">
    <location>
        <begin position="62"/>
        <end position="103"/>
    </location>
</feature>
<evidence type="ECO:0000256" key="1">
    <source>
        <dbReference type="ARBA" id="ARBA00004651"/>
    </source>
</evidence>
<dbReference type="Gene3D" id="1.10.287.1260">
    <property type="match status" value="1"/>
</dbReference>
<dbReference type="AlphaFoldDB" id="A0AAF0FRE3"/>
<dbReference type="SUPFAM" id="SSF50182">
    <property type="entry name" value="Sm-like ribonucleoproteins"/>
    <property type="match status" value="1"/>
</dbReference>
<keyword evidence="4 7" id="KW-0812">Transmembrane</keyword>
<evidence type="ECO:0000259" key="8">
    <source>
        <dbReference type="Pfam" id="PF00924"/>
    </source>
</evidence>
<organism evidence="11 12">
    <name type="scientific">Methanomicrobium antiquum</name>
    <dbReference type="NCBI Taxonomy" id="487686"/>
    <lineage>
        <taxon>Archaea</taxon>
        <taxon>Methanobacteriati</taxon>
        <taxon>Methanobacteriota</taxon>
        <taxon>Stenosarchaea group</taxon>
        <taxon>Methanomicrobia</taxon>
        <taxon>Methanomicrobiales</taxon>
        <taxon>Methanomicrobiaceae</taxon>
        <taxon>Methanomicrobium</taxon>
    </lineage>
</organism>
<dbReference type="Pfam" id="PF21082">
    <property type="entry name" value="MS_channel_3rd"/>
    <property type="match status" value="1"/>
</dbReference>
<dbReference type="InterPro" id="IPR023408">
    <property type="entry name" value="MscS_beta-dom_sf"/>
</dbReference>
<dbReference type="SUPFAM" id="SSF82689">
    <property type="entry name" value="Mechanosensitive channel protein MscS (YggB), C-terminal domain"/>
    <property type="match status" value="1"/>
</dbReference>
<evidence type="ECO:0000256" key="5">
    <source>
        <dbReference type="ARBA" id="ARBA00022989"/>
    </source>
</evidence>
<sequence>MSINVTAIFYHPLTESGLTTADLIIFFLILLSSLIIAKVISVNLKRRISDRMPESDKESLSKVISLIIIVVGILLALPYLKIDLSAIFVTGGLMAIVVGIAGQNFFSNAISGIILFFERPIKIGDNIGVGDITGTVEDIQILSTVIKTYDGIFTRIPNEKMFTAEIQNYVAHIVRRFEYTVGIRYEDNAELAANIIWEVINKHPFALKNPVPSIYVDELADNGVNLKIRIWSPSSVWWDVRTELLWKIKIALEENGIEIPFPQRTLWFAEELKYKQSDEWSVGNQQGNQN</sequence>
<proteinExistence type="inferred from homology"/>
<dbReference type="RefSeq" id="WP_278100011.1">
    <property type="nucleotide sequence ID" value="NZ_CP091092.1"/>
</dbReference>
<dbReference type="GO" id="GO:0005886">
    <property type="term" value="C:plasma membrane"/>
    <property type="evidence" value="ECO:0007669"/>
    <property type="project" value="UniProtKB-SubCell"/>
</dbReference>
<dbReference type="SUPFAM" id="SSF82861">
    <property type="entry name" value="Mechanosensitive channel protein MscS (YggB), transmembrane region"/>
    <property type="match status" value="1"/>
</dbReference>
<comment type="similarity">
    <text evidence="2">Belongs to the MscS (TC 1.A.23) family.</text>
</comment>
<dbReference type="PANTHER" id="PTHR30221">
    <property type="entry name" value="SMALL-CONDUCTANCE MECHANOSENSITIVE CHANNEL"/>
    <property type="match status" value="1"/>
</dbReference>
<dbReference type="InterPro" id="IPR011014">
    <property type="entry name" value="MscS_channel_TM-2"/>
</dbReference>
<feature type="transmembrane region" description="Helical" evidence="7">
    <location>
        <begin position="23"/>
        <end position="42"/>
    </location>
</feature>
<dbReference type="GeneID" id="79949113"/>
<dbReference type="InterPro" id="IPR045275">
    <property type="entry name" value="MscS_archaea/bacteria_type"/>
</dbReference>
<dbReference type="EMBL" id="CP091092">
    <property type="protein sequence ID" value="WFN37172.1"/>
    <property type="molecule type" value="Genomic_DNA"/>
</dbReference>
<dbReference type="Proteomes" id="UP001218895">
    <property type="component" value="Chromosome"/>
</dbReference>
<evidence type="ECO:0000256" key="4">
    <source>
        <dbReference type="ARBA" id="ARBA00022692"/>
    </source>
</evidence>
<feature type="domain" description="Mechanosensitive ion channel MscS C-terminal" evidence="9">
    <location>
        <begin position="178"/>
        <end position="259"/>
    </location>
</feature>
<gene>
    <name evidence="11" type="ORF">L1994_01920</name>
</gene>
<feature type="transmembrane region" description="Helical" evidence="7">
    <location>
        <begin position="86"/>
        <end position="117"/>
    </location>
</feature>
<keyword evidence="3" id="KW-1003">Cell membrane</keyword>
<feature type="domain" description="Mechanosensitive ion channel MscS" evidence="8">
    <location>
        <begin position="105"/>
        <end position="170"/>
    </location>
</feature>
<dbReference type="KEGG" id="manq:L1994_01920"/>
<keyword evidence="6 7" id="KW-0472">Membrane</keyword>
<evidence type="ECO:0000259" key="9">
    <source>
        <dbReference type="Pfam" id="PF21082"/>
    </source>
</evidence>
<dbReference type="Pfam" id="PF21088">
    <property type="entry name" value="MS_channel_1st"/>
    <property type="match status" value="1"/>
</dbReference>
<dbReference type="GO" id="GO:0008381">
    <property type="term" value="F:mechanosensitive monoatomic ion channel activity"/>
    <property type="evidence" value="ECO:0007669"/>
    <property type="project" value="InterPro"/>
</dbReference>
<feature type="transmembrane region" description="Helical" evidence="7">
    <location>
        <begin position="63"/>
        <end position="80"/>
    </location>
</feature>
<name>A0AAF0FRE3_9EURY</name>
<dbReference type="InterPro" id="IPR049278">
    <property type="entry name" value="MS_channel_C"/>
</dbReference>
<dbReference type="InterPro" id="IPR010920">
    <property type="entry name" value="LSM_dom_sf"/>
</dbReference>
<reference evidence="11" key="1">
    <citation type="submission" date="2022-01" db="EMBL/GenBank/DDBJ databases">
        <title>Complete genome of Methanomicrobium antiquum DSM 21220.</title>
        <authorList>
            <person name="Chen S.-C."/>
            <person name="You Y.-T."/>
            <person name="Zhou Y.-Z."/>
            <person name="Lai M.-C."/>
        </authorList>
    </citation>
    <scope>NUCLEOTIDE SEQUENCE</scope>
    <source>
        <strain evidence="11">DSM 21220</strain>
    </source>
</reference>
<comment type="subcellular location">
    <subcellularLocation>
        <location evidence="1">Cell membrane</location>
        <topology evidence="1">Multi-pass membrane protein</topology>
    </subcellularLocation>
</comment>
<protein>
    <submittedName>
        <fullName evidence="11">Mechanosensitive ion channel family protein</fullName>
    </submittedName>
</protein>
<dbReference type="PANTHER" id="PTHR30221:SF20">
    <property type="entry name" value="SMALL-CONDUCTANCE MECHANOSENSITIVE CHANNEL"/>
    <property type="match status" value="1"/>
</dbReference>
<dbReference type="Gene3D" id="2.30.30.60">
    <property type="match status" value="1"/>
</dbReference>
<evidence type="ECO:0000313" key="11">
    <source>
        <dbReference type="EMBL" id="WFN37172.1"/>
    </source>
</evidence>
<accession>A0AAF0FRE3</accession>
<dbReference type="InterPro" id="IPR011066">
    <property type="entry name" value="MscS_channel_C_sf"/>
</dbReference>
<evidence type="ECO:0000313" key="12">
    <source>
        <dbReference type="Proteomes" id="UP001218895"/>
    </source>
</evidence>
<evidence type="ECO:0000256" key="6">
    <source>
        <dbReference type="ARBA" id="ARBA00023136"/>
    </source>
</evidence>
<dbReference type="InterPro" id="IPR049142">
    <property type="entry name" value="MS_channel_1st"/>
</dbReference>
<evidence type="ECO:0000259" key="10">
    <source>
        <dbReference type="Pfam" id="PF21088"/>
    </source>
</evidence>
<evidence type="ECO:0000256" key="3">
    <source>
        <dbReference type="ARBA" id="ARBA00022475"/>
    </source>
</evidence>
<dbReference type="InterPro" id="IPR006685">
    <property type="entry name" value="MscS_channel_2nd"/>
</dbReference>
<dbReference type="Gene3D" id="3.30.70.100">
    <property type="match status" value="1"/>
</dbReference>
<evidence type="ECO:0000256" key="2">
    <source>
        <dbReference type="ARBA" id="ARBA00008017"/>
    </source>
</evidence>
<keyword evidence="5 7" id="KW-1133">Transmembrane helix</keyword>
<evidence type="ECO:0000256" key="7">
    <source>
        <dbReference type="SAM" id="Phobius"/>
    </source>
</evidence>